<evidence type="ECO:0000313" key="2">
    <source>
        <dbReference type="Proteomes" id="UP001153954"/>
    </source>
</evidence>
<dbReference type="AlphaFoldDB" id="A0AAU9UIE5"/>
<dbReference type="Proteomes" id="UP001153954">
    <property type="component" value="Unassembled WGS sequence"/>
</dbReference>
<reference evidence="1" key="1">
    <citation type="submission" date="2022-03" db="EMBL/GenBank/DDBJ databases">
        <authorList>
            <person name="Tunstrom K."/>
        </authorList>
    </citation>
    <scope>NUCLEOTIDE SEQUENCE</scope>
</reference>
<protein>
    <recommendedName>
        <fullName evidence="3">Mediator complex subunit 11</fullName>
    </recommendedName>
</protein>
<accession>A0AAU9UIE5</accession>
<organism evidence="1 2">
    <name type="scientific">Euphydryas editha</name>
    <name type="common">Edith's checkerspot</name>
    <dbReference type="NCBI Taxonomy" id="104508"/>
    <lineage>
        <taxon>Eukaryota</taxon>
        <taxon>Metazoa</taxon>
        <taxon>Ecdysozoa</taxon>
        <taxon>Arthropoda</taxon>
        <taxon>Hexapoda</taxon>
        <taxon>Insecta</taxon>
        <taxon>Pterygota</taxon>
        <taxon>Neoptera</taxon>
        <taxon>Endopterygota</taxon>
        <taxon>Lepidoptera</taxon>
        <taxon>Glossata</taxon>
        <taxon>Ditrysia</taxon>
        <taxon>Papilionoidea</taxon>
        <taxon>Nymphalidae</taxon>
        <taxon>Nymphalinae</taxon>
        <taxon>Euphydryas</taxon>
    </lineage>
</organism>
<comment type="caution">
    <text evidence="1">The sequence shown here is derived from an EMBL/GenBank/DDBJ whole genome shotgun (WGS) entry which is preliminary data.</text>
</comment>
<dbReference type="EMBL" id="CAKOGL010000018">
    <property type="protein sequence ID" value="CAH2097847.1"/>
    <property type="molecule type" value="Genomic_DNA"/>
</dbReference>
<evidence type="ECO:0008006" key="3">
    <source>
        <dbReference type="Google" id="ProtNLM"/>
    </source>
</evidence>
<sequence length="111" mass="12562">MDTPVEQLLKSMEELSSMVTSRIGEFEKNLPAAGTTSTNPTVKALTAEFYAFKNFVWKCLNLLKSQVELVVLRLDRIEMHSRRKVLLLHGVKEEANEDVVTKTIAVLSDHM</sequence>
<evidence type="ECO:0000313" key="1">
    <source>
        <dbReference type="EMBL" id="CAH2097847.1"/>
    </source>
</evidence>
<keyword evidence="2" id="KW-1185">Reference proteome</keyword>
<name>A0AAU9UIE5_EUPED</name>
<gene>
    <name evidence="1" type="ORF">EEDITHA_LOCUS13022</name>
</gene>
<proteinExistence type="predicted"/>